<dbReference type="SUPFAM" id="SSF53335">
    <property type="entry name" value="S-adenosyl-L-methionine-dependent methyltransferases"/>
    <property type="match status" value="1"/>
</dbReference>
<proteinExistence type="predicted"/>
<reference evidence="3 4" key="1">
    <citation type="journal article" date="2010" name="J. Bacteriol.">
        <title>Completed genome sequence of the anaerobic iron-oxidizing bacterium Acidovorax ebreus strain TPSY.</title>
        <authorList>
            <person name="Byrne-Bailey K.G."/>
            <person name="Weber K.A."/>
            <person name="Chair A.H."/>
            <person name="Bose S."/>
            <person name="Knox T."/>
            <person name="Spanbauer T.L."/>
            <person name="Chertkov O."/>
            <person name="Coates J.D."/>
        </authorList>
    </citation>
    <scope>NUCLEOTIDE SEQUENCE [LARGE SCALE GENOMIC DNA]</scope>
    <source>
        <strain evidence="3 4">TPSY</strain>
    </source>
</reference>
<dbReference type="PANTHER" id="PTHR13090:SF1">
    <property type="entry name" value="ARGININE-HYDROXYLASE NDUFAF5, MITOCHONDRIAL"/>
    <property type="match status" value="1"/>
</dbReference>
<gene>
    <name evidence="3" type="ordered locus">Dtpsy_2862</name>
</gene>
<evidence type="ECO:0000256" key="2">
    <source>
        <dbReference type="ARBA" id="ARBA00022679"/>
    </source>
</evidence>
<dbReference type="GeneID" id="84684109"/>
<sequence>MSEHLPPTIDPVAAARWHAMVPEVSPWLHEEVAQRMQERLQWIVQAPQAWCDWDPLRGGVQGHGLVGQHFEQAASHITETSSPAGEALARVRFAKPWWSPARWSAAAPRFGVPPEGSVQMLWSNMALHMAADPQALITQWHRALAVDGYLMFSCLGPDTLRELHALYAELGWPAAGHAMTDMHDWGDMLVHAGFAEPVMDMERITLTFATPERLLQELRGLGRNLHPQRFPALRGRHWRQRLEEALAQRLADPRHEGQLALTFEVVYGHAFKPAPRVRVEGSSAVSLQDMRAMLHAGRTLPR</sequence>
<name>A0A9J9QER4_ACIET</name>
<evidence type="ECO:0000313" key="4">
    <source>
        <dbReference type="Proteomes" id="UP000000450"/>
    </source>
</evidence>
<protein>
    <submittedName>
        <fullName evidence="3">Biotin synthesis protein BioC</fullName>
    </submittedName>
</protein>
<dbReference type="RefSeq" id="WP_015914166.1">
    <property type="nucleotide sequence ID" value="NC_011992.1"/>
</dbReference>
<dbReference type="GO" id="GO:0008168">
    <property type="term" value="F:methyltransferase activity"/>
    <property type="evidence" value="ECO:0007669"/>
    <property type="project" value="UniProtKB-KW"/>
</dbReference>
<dbReference type="InterPro" id="IPR029063">
    <property type="entry name" value="SAM-dependent_MTases_sf"/>
</dbReference>
<dbReference type="GO" id="GO:0032259">
    <property type="term" value="P:methylation"/>
    <property type="evidence" value="ECO:0007669"/>
    <property type="project" value="UniProtKB-KW"/>
</dbReference>
<dbReference type="Proteomes" id="UP000000450">
    <property type="component" value="Chromosome"/>
</dbReference>
<keyword evidence="4" id="KW-1185">Reference proteome</keyword>
<dbReference type="Gene3D" id="3.40.50.150">
    <property type="entry name" value="Vaccinia Virus protein VP39"/>
    <property type="match status" value="1"/>
</dbReference>
<keyword evidence="2" id="KW-0808">Transferase</keyword>
<keyword evidence="1" id="KW-0489">Methyltransferase</keyword>
<evidence type="ECO:0000313" key="3">
    <source>
        <dbReference type="EMBL" id="ACM34296.1"/>
    </source>
</evidence>
<accession>A0A9J9QER4</accession>
<dbReference type="KEGG" id="dia:Dtpsy_2862"/>
<evidence type="ECO:0000256" key="1">
    <source>
        <dbReference type="ARBA" id="ARBA00022603"/>
    </source>
</evidence>
<dbReference type="AlphaFoldDB" id="A0A9J9QER4"/>
<dbReference type="EMBL" id="CP001392">
    <property type="protein sequence ID" value="ACM34296.1"/>
    <property type="molecule type" value="Genomic_DNA"/>
</dbReference>
<organism evidence="3 4">
    <name type="scientific">Acidovorax ebreus (strain TPSY)</name>
    <name type="common">Diaphorobacter sp. (strain TPSY)</name>
    <dbReference type="NCBI Taxonomy" id="535289"/>
    <lineage>
        <taxon>Bacteria</taxon>
        <taxon>Pseudomonadati</taxon>
        <taxon>Pseudomonadota</taxon>
        <taxon>Betaproteobacteria</taxon>
        <taxon>Burkholderiales</taxon>
        <taxon>Comamonadaceae</taxon>
        <taxon>Diaphorobacter</taxon>
    </lineage>
</organism>
<dbReference type="InterPro" id="IPR050602">
    <property type="entry name" value="Malonyl-ACP_OMT"/>
</dbReference>
<dbReference type="PANTHER" id="PTHR13090">
    <property type="entry name" value="ARGININE-HYDROXYLASE NDUFAF5, MITOCHONDRIAL"/>
    <property type="match status" value="1"/>
</dbReference>